<dbReference type="SUPFAM" id="SSF55298">
    <property type="entry name" value="YjgF-like"/>
    <property type="match status" value="1"/>
</dbReference>
<reference evidence="2 4" key="1">
    <citation type="submission" date="2018-06" db="EMBL/GenBank/DDBJ databases">
        <title>Complete Genome Sequence of the Microcystin-Degrading Bacterium Sphingosinicella microcystinivorans Strain B-9.</title>
        <authorList>
            <person name="Jin H."/>
            <person name="Nishizawa T."/>
            <person name="Guo Y."/>
            <person name="Nishizawa A."/>
            <person name="Park H."/>
            <person name="Kato H."/>
            <person name="Tsuji K."/>
            <person name="Harada K."/>
        </authorList>
    </citation>
    <scope>NUCLEOTIDE SEQUENCE [LARGE SCALE GENOMIC DNA]</scope>
    <source>
        <strain evidence="2 4">B9</strain>
    </source>
</reference>
<dbReference type="CDD" id="cd00448">
    <property type="entry name" value="YjgF_YER057c_UK114_family"/>
    <property type="match status" value="1"/>
</dbReference>
<sequence length="128" mass="13327">MPVETIHTDYAPPPAGHYAQACRAGDLLFVSGQLGIAPDSDPAIPVERQAERVLDALAAIAGAAGAALHDVAKVTVYVTDIGDWPTINAIYASYFGAHRPARAIVPVPALHYGAKIELEAVVSLSFGP</sequence>
<dbReference type="GO" id="GO:0005829">
    <property type="term" value="C:cytosol"/>
    <property type="evidence" value="ECO:0007669"/>
    <property type="project" value="TreeGrafter"/>
</dbReference>
<organism evidence="2 4">
    <name type="scientific">Sphingosinicella microcystinivorans</name>
    <dbReference type="NCBI Taxonomy" id="335406"/>
    <lineage>
        <taxon>Bacteria</taxon>
        <taxon>Pseudomonadati</taxon>
        <taxon>Pseudomonadota</taxon>
        <taxon>Alphaproteobacteria</taxon>
        <taxon>Sphingomonadales</taxon>
        <taxon>Sphingosinicellaceae</taxon>
        <taxon>Sphingosinicella</taxon>
    </lineage>
</organism>
<dbReference type="AlphaFoldDB" id="A0AAD1G053"/>
<dbReference type="EMBL" id="AP018711">
    <property type="protein sequence ID" value="BBE33265.1"/>
    <property type="molecule type" value="Genomic_DNA"/>
</dbReference>
<dbReference type="PANTHER" id="PTHR11803">
    <property type="entry name" value="2-IMINOBUTANOATE/2-IMINOPROPANOATE DEAMINASE RIDA"/>
    <property type="match status" value="1"/>
</dbReference>
<evidence type="ECO:0000313" key="2">
    <source>
        <dbReference type="EMBL" id="BBE33265.1"/>
    </source>
</evidence>
<dbReference type="InterPro" id="IPR006175">
    <property type="entry name" value="YjgF/YER057c/UK114"/>
</dbReference>
<dbReference type="GO" id="GO:0019239">
    <property type="term" value="F:deaminase activity"/>
    <property type="evidence" value="ECO:0007669"/>
    <property type="project" value="TreeGrafter"/>
</dbReference>
<dbReference type="KEGG" id="smic:SmB9_09230"/>
<evidence type="ECO:0000256" key="1">
    <source>
        <dbReference type="ARBA" id="ARBA00010552"/>
    </source>
</evidence>
<dbReference type="Proteomes" id="UP000275727">
    <property type="component" value="Chromosome"/>
</dbReference>
<dbReference type="NCBIfam" id="TIGR00004">
    <property type="entry name" value="Rid family detoxifying hydrolase"/>
    <property type="match status" value="1"/>
</dbReference>
<dbReference type="PANTHER" id="PTHR11803:SF58">
    <property type="entry name" value="PROTEIN HMF1-RELATED"/>
    <property type="match status" value="1"/>
</dbReference>
<gene>
    <name evidence="3" type="ORF">DFR51_3363</name>
    <name evidence="2" type="ORF">SmB9_09230</name>
</gene>
<keyword evidence="5" id="KW-1185">Reference proteome</keyword>
<dbReference type="EMBL" id="RBWX01000011">
    <property type="protein sequence ID" value="RKS85445.1"/>
    <property type="molecule type" value="Genomic_DNA"/>
</dbReference>
<dbReference type="RefSeq" id="WP_121053266.1">
    <property type="nucleotide sequence ID" value="NZ_AP018711.1"/>
</dbReference>
<dbReference type="FunFam" id="3.30.1330.40:FF:000001">
    <property type="entry name" value="L-PSP family endoribonuclease"/>
    <property type="match status" value="1"/>
</dbReference>
<dbReference type="InterPro" id="IPR006056">
    <property type="entry name" value="RidA"/>
</dbReference>
<accession>A0AAD1G053</accession>
<proteinExistence type="inferred from homology"/>
<dbReference type="Pfam" id="PF01042">
    <property type="entry name" value="Ribonuc_L-PSP"/>
    <property type="match status" value="1"/>
</dbReference>
<reference evidence="3 5" key="2">
    <citation type="submission" date="2018-10" db="EMBL/GenBank/DDBJ databases">
        <title>Genomic Encyclopedia of Type Strains, Phase IV (KMG-IV): sequencing the most valuable type-strain genomes for metagenomic binning, comparative biology and taxonomic classification.</title>
        <authorList>
            <person name="Goeker M."/>
        </authorList>
    </citation>
    <scope>NUCLEOTIDE SEQUENCE [LARGE SCALE GENOMIC DNA]</scope>
    <source>
        <strain evidence="3 5">DSM 19791</strain>
    </source>
</reference>
<name>A0AAD1G053_SPHMI</name>
<dbReference type="Proteomes" id="UP000276029">
    <property type="component" value="Unassembled WGS sequence"/>
</dbReference>
<evidence type="ECO:0000313" key="3">
    <source>
        <dbReference type="EMBL" id="RKS85445.1"/>
    </source>
</evidence>
<dbReference type="InterPro" id="IPR035959">
    <property type="entry name" value="RutC-like_sf"/>
</dbReference>
<dbReference type="Gene3D" id="3.30.1330.40">
    <property type="entry name" value="RutC-like"/>
    <property type="match status" value="1"/>
</dbReference>
<evidence type="ECO:0000313" key="5">
    <source>
        <dbReference type="Proteomes" id="UP000276029"/>
    </source>
</evidence>
<evidence type="ECO:0000313" key="4">
    <source>
        <dbReference type="Proteomes" id="UP000275727"/>
    </source>
</evidence>
<protein>
    <submittedName>
        <fullName evidence="2">Enamine deaminase RidA</fullName>
    </submittedName>
    <submittedName>
        <fullName evidence="3">Reactive intermediate/imine deaminase</fullName>
    </submittedName>
</protein>
<comment type="similarity">
    <text evidence="1">Belongs to the RutC family.</text>
</comment>